<evidence type="ECO:0000259" key="2">
    <source>
        <dbReference type="PROSITE" id="PS50405"/>
    </source>
</evidence>
<dbReference type="EMBL" id="NPEU01000287">
    <property type="protein sequence ID" value="RAI34874.1"/>
    <property type="molecule type" value="Genomic_DNA"/>
</dbReference>
<dbReference type="SFLD" id="SFLDG00358">
    <property type="entry name" value="Main_(cytGST)"/>
    <property type="match status" value="1"/>
</dbReference>
<dbReference type="SFLD" id="SFLDS00019">
    <property type="entry name" value="Glutathione_Transferase_(cytos"/>
    <property type="match status" value="1"/>
</dbReference>
<accession>A0A327K9Z4</accession>
<dbReference type="RefSeq" id="WP_111358909.1">
    <property type="nucleotide sequence ID" value="NZ_NHSK01000258.1"/>
</dbReference>
<dbReference type="AlphaFoldDB" id="A0A327K9Z4"/>
<keyword evidence="3" id="KW-0808">Transferase</keyword>
<dbReference type="Gene3D" id="1.20.1050.10">
    <property type="match status" value="1"/>
</dbReference>
<organism evidence="3 4">
    <name type="scientific">Rhodoplanes elegans</name>
    <dbReference type="NCBI Taxonomy" id="29408"/>
    <lineage>
        <taxon>Bacteria</taxon>
        <taxon>Pseudomonadati</taxon>
        <taxon>Pseudomonadota</taxon>
        <taxon>Alphaproteobacteria</taxon>
        <taxon>Hyphomicrobiales</taxon>
        <taxon>Nitrobacteraceae</taxon>
        <taxon>Rhodoplanes</taxon>
    </lineage>
</organism>
<dbReference type="InterPro" id="IPR040079">
    <property type="entry name" value="Glutathione_S-Trfase"/>
</dbReference>
<dbReference type="InterPro" id="IPR010987">
    <property type="entry name" value="Glutathione-S-Trfase_C-like"/>
</dbReference>
<name>A0A327K9Z4_9BRAD</name>
<proteinExistence type="predicted"/>
<evidence type="ECO:0000259" key="1">
    <source>
        <dbReference type="PROSITE" id="PS50404"/>
    </source>
</evidence>
<dbReference type="SUPFAM" id="SSF47616">
    <property type="entry name" value="GST C-terminal domain-like"/>
    <property type="match status" value="1"/>
</dbReference>
<dbReference type="PANTHER" id="PTHR43968">
    <property type="match status" value="1"/>
</dbReference>
<comment type="caution">
    <text evidence="3">The sequence shown here is derived from an EMBL/GenBank/DDBJ whole genome shotgun (WGS) entry which is preliminary data.</text>
</comment>
<dbReference type="OrthoDB" id="9810080at2"/>
<dbReference type="PROSITE" id="PS50405">
    <property type="entry name" value="GST_CTER"/>
    <property type="match status" value="1"/>
</dbReference>
<dbReference type="InterPro" id="IPR036282">
    <property type="entry name" value="Glutathione-S-Trfase_C_sf"/>
</dbReference>
<dbReference type="Pfam" id="PF13410">
    <property type="entry name" value="GST_C_2"/>
    <property type="match status" value="1"/>
</dbReference>
<reference evidence="3 4" key="1">
    <citation type="submission" date="2017-07" db="EMBL/GenBank/DDBJ databases">
        <title>Draft Genome Sequences of Select Purple Nonsulfur Bacteria.</title>
        <authorList>
            <person name="Lasarre B."/>
            <person name="Mckinlay J.B."/>
        </authorList>
    </citation>
    <scope>NUCLEOTIDE SEQUENCE [LARGE SCALE GENOMIC DNA]</scope>
    <source>
        <strain evidence="3 4">DSM 11907</strain>
    </source>
</reference>
<evidence type="ECO:0000313" key="4">
    <source>
        <dbReference type="Proteomes" id="UP000248863"/>
    </source>
</evidence>
<feature type="domain" description="GST N-terminal" evidence="1">
    <location>
        <begin position="1"/>
        <end position="82"/>
    </location>
</feature>
<dbReference type="GO" id="GO:0016740">
    <property type="term" value="F:transferase activity"/>
    <property type="evidence" value="ECO:0007669"/>
    <property type="project" value="UniProtKB-KW"/>
</dbReference>
<evidence type="ECO:0000313" key="3">
    <source>
        <dbReference type="EMBL" id="RAI34874.1"/>
    </source>
</evidence>
<keyword evidence="4" id="KW-1185">Reference proteome</keyword>
<dbReference type="PROSITE" id="PS50404">
    <property type="entry name" value="GST_NTER"/>
    <property type="match status" value="1"/>
</dbReference>
<dbReference type="SUPFAM" id="SSF52833">
    <property type="entry name" value="Thioredoxin-like"/>
    <property type="match status" value="1"/>
</dbReference>
<dbReference type="GO" id="GO:0005737">
    <property type="term" value="C:cytoplasm"/>
    <property type="evidence" value="ECO:0007669"/>
    <property type="project" value="TreeGrafter"/>
</dbReference>
<sequence>MALTLYNAPQSTCSQRVRFVLNAKSLAFTEHRLDLFAGDQLKPEYLALNPNGVVPTLVHDGAVIIDSSVIMEYVEEVFPAAPQFVPEDPVARAKMRSLMRFIDEVPAPGIRVPSYNLAFLPHFQAMSEEAFRAMADSKPLRREFLLSMGRTGFPQADMDLSLKKLEQTVVRMADAIAASGGPFLQGTTPTLADISVMPVIVRMDDIRLAHLWDTRPAVGAWLDAIRAQPAFQPTYYTGSLLTEKYPHLRAQLAAAC</sequence>
<dbReference type="Pfam" id="PF13409">
    <property type="entry name" value="GST_N_2"/>
    <property type="match status" value="1"/>
</dbReference>
<dbReference type="InterPro" id="IPR050983">
    <property type="entry name" value="GST_Omega/HSP26"/>
</dbReference>
<dbReference type="PANTHER" id="PTHR43968:SF6">
    <property type="entry name" value="GLUTATHIONE S-TRANSFERASE OMEGA"/>
    <property type="match status" value="1"/>
</dbReference>
<dbReference type="InterPro" id="IPR036249">
    <property type="entry name" value="Thioredoxin-like_sf"/>
</dbReference>
<gene>
    <name evidence="3" type="ORF">CH338_20180</name>
</gene>
<dbReference type="Proteomes" id="UP000248863">
    <property type="component" value="Unassembled WGS sequence"/>
</dbReference>
<dbReference type="InterPro" id="IPR004045">
    <property type="entry name" value="Glutathione_S-Trfase_N"/>
</dbReference>
<protein>
    <submittedName>
        <fullName evidence="3">Glutathione S-transferase</fullName>
    </submittedName>
</protein>
<feature type="domain" description="GST C-terminal" evidence="2">
    <location>
        <begin position="88"/>
        <end position="248"/>
    </location>
</feature>
<dbReference type="Gene3D" id="3.40.30.10">
    <property type="entry name" value="Glutaredoxin"/>
    <property type="match status" value="1"/>
</dbReference>